<evidence type="ECO:0000313" key="1">
    <source>
        <dbReference type="EMBL" id="SHD77517.1"/>
    </source>
</evidence>
<dbReference type="PROSITE" id="PS51257">
    <property type="entry name" value="PROKAR_LIPOPROTEIN"/>
    <property type="match status" value="1"/>
</dbReference>
<evidence type="ECO:0008006" key="3">
    <source>
        <dbReference type="Google" id="ProtNLM"/>
    </source>
</evidence>
<accession>M1ZK32</accession>
<organism evidence="1 2">
    <name type="scientific">[Clostridium] ultunense Esp</name>
    <dbReference type="NCBI Taxonomy" id="1288971"/>
    <lineage>
        <taxon>Bacteria</taxon>
        <taxon>Bacillati</taxon>
        <taxon>Bacillota</taxon>
        <taxon>Tissierellia</taxon>
        <taxon>Tissierellales</taxon>
        <taxon>Tepidimicrobiaceae</taxon>
        <taxon>Schnuerera</taxon>
    </lineage>
</organism>
<name>M1ZK32_9FIRM</name>
<protein>
    <recommendedName>
        <fullName evidence="3">Antigen I/II N-terminal domain-containing protein</fullName>
    </recommendedName>
</protein>
<sequence length="206" mass="23082">MRKEIVFLLILVLVMNLTLVGCGSKKEEVEKADKDETVLESDEEESAEGITVDKSLLSVDITLPSTLIEDVSDFNEEEYIAENEGIKAAKINEDGSLTLTMTKKKHEEIVSEMKEEVIASLSGLIESEDTPYIKEVEYNKDFKQVMLSVDREAYEDAFDLTPLFVGILVGTYQVYAGEEFYTEVIIKDVDTGVEINSVVYPDALED</sequence>
<reference evidence="1 2" key="1">
    <citation type="submission" date="2016-11" db="EMBL/GenBank/DDBJ databases">
        <authorList>
            <person name="Manzoor S."/>
        </authorList>
    </citation>
    <scope>NUCLEOTIDE SEQUENCE [LARGE SCALE GENOMIC DNA]</scope>
    <source>
        <strain evidence="1">Clostridium ultunense strain Esp</strain>
    </source>
</reference>
<dbReference type="Proteomes" id="UP000245423">
    <property type="component" value="Chromosome 1"/>
</dbReference>
<dbReference type="AlphaFoldDB" id="M1ZK32"/>
<evidence type="ECO:0000313" key="2">
    <source>
        <dbReference type="Proteomes" id="UP000245423"/>
    </source>
</evidence>
<proteinExistence type="predicted"/>
<keyword evidence="2" id="KW-1185">Reference proteome</keyword>
<gene>
    <name evidence="1" type="ORF">CUESP1_2163</name>
</gene>
<dbReference type="OrthoDB" id="1849839at2"/>
<dbReference type="EMBL" id="LT669839">
    <property type="protein sequence ID" value="SHD77517.1"/>
    <property type="molecule type" value="Genomic_DNA"/>
</dbReference>
<dbReference type="RefSeq" id="WP_005584642.1">
    <property type="nucleotide sequence ID" value="NZ_LT669839.1"/>
</dbReference>
<dbReference type="HOGENOM" id="CLU_098590_1_0_9"/>